<dbReference type="InterPro" id="IPR016181">
    <property type="entry name" value="Acyl_CoA_acyltransferase"/>
</dbReference>
<evidence type="ECO:0008006" key="5">
    <source>
        <dbReference type="Google" id="ProtNLM"/>
    </source>
</evidence>
<name>A0A7X0H6Z3_9BACT</name>
<comment type="caution">
    <text evidence="3">The sequence shown here is derived from an EMBL/GenBank/DDBJ whole genome shotgun (WGS) entry which is preliminary data.</text>
</comment>
<keyword evidence="4" id="KW-1185">Reference proteome</keyword>
<dbReference type="Gene3D" id="3.40.630.30">
    <property type="match status" value="1"/>
</dbReference>
<evidence type="ECO:0000256" key="2">
    <source>
        <dbReference type="SAM" id="MobiDB-lite"/>
    </source>
</evidence>
<reference evidence="3 4" key="1">
    <citation type="submission" date="2020-08" db="EMBL/GenBank/DDBJ databases">
        <title>Genomic Encyclopedia of Type Strains, Phase IV (KMG-IV): sequencing the most valuable type-strain genomes for metagenomic binning, comparative biology and taxonomic classification.</title>
        <authorList>
            <person name="Goeker M."/>
        </authorList>
    </citation>
    <scope>NUCLEOTIDE SEQUENCE [LARGE SCALE GENOMIC DNA]</scope>
    <source>
        <strain evidence="3 4">DSM 103725</strain>
    </source>
</reference>
<keyword evidence="1" id="KW-0175">Coiled coil</keyword>
<gene>
    <name evidence="3" type="ORF">HNQ40_000785</name>
</gene>
<dbReference type="AlphaFoldDB" id="A0A7X0H6Z3"/>
<dbReference type="RefSeq" id="WP_184676581.1">
    <property type="nucleotide sequence ID" value="NZ_JACHGY010000001.1"/>
</dbReference>
<feature type="region of interest" description="Disordered" evidence="2">
    <location>
        <begin position="397"/>
        <end position="418"/>
    </location>
</feature>
<dbReference type="EMBL" id="JACHGY010000001">
    <property type="protein sequence ID" value="MBB6428979.1"/>
    <property type="molecule type" value="Genomic_DNA"/>
</dbReference>
<evidence type="ECO:0000313" key="4">
    <source>
        <dbReference type="Proteomes" id="UP000541810"/>
    </source>
</evidence>
<protein>
    <recommendedName>
        <fullName evidence="5">N-acetyltransferase domain-containing protein</fullName>
    </recommendedName>
</protein>
<accession>A0A7X0H6Z3</accession>
<dbReference type="SUPFAM" id="SSF55729">
    <property type="entry name" value="Acyl-CoA N-acyltransferases (Nat)"/>
    <property type="match status" value="1"/>
</dbReference>
<sequence>MSDVIRIDTNPAGVPVPVELPQPRSQQDITIRPAMASDYPFIDALQKANSKAVGFMWEKAIKGHLSKGNVLVAVATGTVNSSPCSVNSGDADSTVDCSLGTDHSTGSPVGYLIAVDRYLKRDELGIIYQMNVVPEWRRSLVAANLLKAKFEASAYGCRLYCCWCAQDLEANHFWEAMGFVPLAFRTGGGRKRKAGPRMHIFWQKRIREGDTGDPASGGTPYWFPSQTGAGAIGEDRLVLPIPPGTHWSDAKPIVLPNGPAPGSEATKDEVLLLESEVQRLERERKQRVKQKKDAALKLATKSEATQRTVKRGGLRFGAPMPSPAAKEAEQQAEAAVDAELKQAKKAVKAAKKKFDPAQEAFARELKDRWLEHVATDPGLLLPIPKYDVCRQIEATGFTGSANGRGQRDLIEPKRLDAA</sequence>
<feature type="coiled-coil region" evidence="1">
    <location>
        <begin position="263"/>
        <end position="297"/>
    </location>
</feature>
<organism evidence="3 4">
    <name type="scientific">Algisphaera agarilytica</name>
    <dbReference type="NCBI Taxonomy" id="1385975"/>
    <lineage>
        <taxon>Bacteria</taxon>
        <taxon>Pseudomonadati</taxon>
        <taxon>Planctomycetota</taxon>
        <taxon>Phycisphaerae</taxon>
        <taxon>Phycisphaerales</taxon>
        <taxon>Phycisphaeraceae</taxon>
        <taxon>Algisphaera</taxon>
    </lineage>
</organism>
<evidence type="ECO:0000313" key="3">
    <source>
        <dbReference type="EMBL" id="MBB6428979.1"/>
    </source>
</evidence>
<evidence type="ECO:0000256" key="1">
    <source>
        <dbReference type="SAM" id="Coils"/>
    </source>
</evidence>
<feature type="compositionally biased region" description="Basic and acidic residues" evidence="2">
    <location>
        <begin position="405"/>
        <end position="418"/>
    </location>
</feature>
<proteinExistence type="predicted"/>
<dbReference type="Proteomes" id="UP000541810">
    <property type="component" value="Unassembled WGS sequence"/>
</dbReference>